<feature type="binding site" evidence="15">
    <location>
        <position position="117"/>
    </location>
    <ligand>
        <name>S-adenosyl-L-methionine</name>
        <dbReference type="ChEBI" id="CHEBI:59789"/>
        <label>1</label>
    </ligand>
</feature>
<dbReference type="GO" id="GO:0005737">
    <property type="term" value="C:cytoplasm"/>
    <property type="evidence" value="ECO:0007669"/>
    <property type="project" value="UniProtKB-SubCell"/>
</dbReference>
<reference evidence="18" key="3">
    <citation type="journal article" date="2010" name="J. Biol. Chem.">
        <title>Adaptation to oxygen: role of terminal oxidases in photosynthesis initiation in the purple photosynthetic bacterium, Rubrivivax gelatinosus.</title>
        <authorList>
            <person name="Hassani B.K."/>
            <person name="Steunou A.S."/>
            <person name="Liotenberg S."/>
            <person name="Reiss-Husson F."/>
            <person name="Astier C."/>
            <person name="Ouchane S."/>
        </authorList>
    </citation>
    <scope>NUCLEOTIDE SEQUENCE</scope>
    <source>
        <strain evidence="18">1</strain>
    </source>
</reference>
<evidence type="ECO:0000256" key="3">
    <source>
        <dbReference type="ARBA" id="ARBA00005493"/>
    </source>
</evidence>
<evidence type="ECO:0000256" key="4">
    <source>
        <dbReference type="ARBA" id="ARBA00011245"/>
    </source>
</evidence>
<dbReference type="InterPro" id="IPR013785">
    <property type="entry name" value="Aldolase_TIM"/>
</dbReference>
<protein>
    <recommendedName>
        <fullName evidence="14">Coproporphyrinogen-III oxidase</fullName>
        <ecNumber evidence="14">1.3.98.3</ecNumber>
    </recommendedName>
</protein>
<dbReference type="GO" id="GO:0051989">
    <property type="term" value="F:coproporphyrinogen dehydrogenase activity"/>
    <property type="evidence" value="ECO:0007669"/>
    <property type="project" value="UniProtKB-EC"/>
</dbReference>
<dbReference type="GO" id="GO:0051539">
    <property type="term" value="F:4 iron, 4 sulfur cluster binding"/>
    <property type="evidence" value="ECO:0007669"/>
    <property type="project" value="UniProtKB-KW"/>
</dbReference>
<evidence type="ECO:0000256" key="16">
    <source>
        <dbReference type="PIRSR" id="PIRSR000167-2"/>
    </source>
</evidence>
<gene>
    <name evidence="18" type="primary">hemN2</name>
</gene>
<evidence type="ECO:0000256" key="2">
    <source>
        <dbReference type="ARBA" id="ARBA00004785"/>
    </source>
</evidence>
<evidence type="ECO:0000256" key="11">
    <source>
        <dbReference type="ARBA" id="ARBA00023014"/>
    </source>
</evidence>
<evidence type="ECO:0000313" key="18">
    <source>
        <dbReference type="EMBL" id="AAW66139.2"/>
    </source>
</evidence>
<keyword evidence="5 14" id="KW-0004">4Fe-4S</keyword>
<comment type="subcellular location">
    <subcellularLocation>
        <location evidence="1 14">Cytoplasm</location>
    </subcellularLocation>
</comment>
<feature type="binding site" evidence="15">
    <location>
        <position position="189"/>
    </location>
    <ligand>
        <name>S-adenosyl-L-methionine</name>
        <dbReference type="ChEBI" id="CHEBI:59789"/>
        <label>2</label>
    </ligand>
</feature>
<feature type="binding site" evidence="15">
    <location>
        <begin position="72"/>
        <end position="74"/>
    </location>
    <ligand>
        <name>S-adenosyl-L-methionine</name>
        <dbReference type="ChEBI" id="CHEBI:59789"/>
        <label>2</label>
    </ligand>
</feature>
<dbReference type="EMBL" id="AY648960">
    <property type="protein sequence ID" value="AAW66139.2"/>
    <property type="molecule type" value="Genomic_DNA"/>
</dbReference>
<comment type="cofactor">
    <cofactor evidence="14 16">
        <name>[4Fe-4S] cluster</name>
        <dbReference type="ChEBI" id="CHEBI:49883"/>
    </cofactor>
    <text evidence="14 16">Binds 1 [4Fe-4S] cluster. The cluster is coordinated with 3 cysteines and an exchangeable S-adenosyl-L-methionine.</text>
</comment>
<dbReference type="NCBIfam" id="TIGR00538">
    <property type="entry name" value="hemN"/>
    <property type="match status" value="1"/>
</dbReference>
<dbReference type="InterPro" id="IPR058240">
    <property type="entry name" value="rSAM_sf"/>
</dbReference>
<dbReference type="Pfam" id="PF06969">
    <property type="entry name" value="HemN_C"/>
    <property type="match status" value="1"/>
</dbReference>
<evidence type="ECO:0000256" key="12">
    <source>
        <dbReference type="ARBA" id="ARBA00023244"/>
    </source>
</evidence>
<feature type="binding site" evidence="16">
    <location>
        <position position="73"/>
    </location>
    <ligand>
        <name>[4Fe-4S] cluster</name>
        <dbReference type="ChEBI" id="CHEBI:49883"/>
        <note>4Fe-4S-S-AdoMet</note>
    </ligand>
</feature>
<dbReference type="InterPro" id="IPR034505">
    <property type="entry name" value="Coproporphyrinogen-III_oxidase"/>
</dbReference>
<dbReference type="SMART" id="SM00729">
    <property type="entry name" value="Elp3"/>
    <property type="match status" value="1"/>
</dbReference>
<sequence>MDTIVPEALLRRLDVPGPRYTSYPTADRFGDAFGPAEYRQALRQRAEGSTVGGTPPLSLYIHIPFCESVCYYCACNKIITKHHERSAEYLDALEAEIALHVAELGKGQSVSQLHFGGGSPTFLTDEEIGRLMARLRDSFKIVAGAEISIEVDPRTATPERLQSLAGMGFNRISFGIQDFDADVQVAVHRVQSFESVRDLVVAARANGFESINADLIYGLPKQTPESFTRTIQQIAELRPDRIALYAYAHLPDRFKPQRRILAEELPKGESRIKMLGGAIAGFIAAGYTYIGMDHFALPGDALSAARRQGRLHRNFQGYSTQPDCDLIALGVSSIGRMGATYSQNAKTLPEYYESIGKGEFPIVRGLTLTRDDLLRRAVIMAIMCQGRVEYESIELAHLIKFPEYFAAEIEDLKPFADGGLLEINADSIQITALGWYYVRGVAAVFDKHLRASGNRERFSRII</sequence>
<reference evidence="18" key="1">
    <citation type="journal article" date="2007" name="J. Biol. Chem.">
        <title>Global regulation of photosynthesis and respiration by FnrL: the first two targets in the tetrapyrrole pathway.</title>
        <authorList>
            <person name="Ouchane S."/>
            <person name="Picaud M."/>
            <person name="Therizols P."/>
            <person name="Reiss-Husson F."/>
            <person name="Astier C."/>
        </authorList>
    </citation>
    <scope>NUCLEOTIDE SEQUENCE</scope>
    <source>
        <strain evidence="18">1</strain>
    </source>
</reference>
<evidence type="ECO:0000256" key="5">
    <source>
        <dbReference type="ARBA" id="ARBA00022485"/>
    </source>
</evidence>
<feature type="binding site" evidence="15">
    <location>
        <position position="248"/>
    </location>
    <ligand>
        <name>S-adenosyl-L-methionine</name>
        <dbReference type="ChEBI" id="CHEBI:59789"/>
        <label>2</label>
    </ligand>
</feature>
<dbReference type="EC" id="1.3.98.3" evidence="14"/>
<feature type="binding site" evidence="15">
    <location>
        <position position="150"/>
    </location>
    <ligand>
        <name>S-adenosyl-L-methionine</name>
        <dbReference type="ChEBI" id="CHEBI:59789"/>
        <label>1</label>
    </ligand>
</feature>
<dbReference type="PANTHER" id="PTHR13932">
    <property type="entry name" value="COPROPORPHYRINIGEN III OXIDASE"/>
    <property type="match status" value="1"/>
</dbReference>
<proteinExistence type="inferred from homology"/>
<dbReference type="UniPathway" id="UPA00251">
    <property type="reaction ID" value="UER00323"/>
</dbReference>
<dbReference type="Gene3D" id="3.20.20.70">
    <property type="entry name" value="Aldolase class I"/>
    <property type="match status" value="1"/>
</dbReference>
<dbReference type="PIRSF" id="PIRSF000167">
    <property type="entry name" value="HemN"/>
    <property type="match status" value="1"/>
</dbReference>
<evidence type="ECO:0000256" key="15">
    <source>
        <dbReference type="PIRSR" id="PIRSR000167-1"/>
    </source>
</evidence>
<dbReference type="AlphaFoldDB" id="Q5GCA1"/>
<dbReference type="Gene3D" id="1.10.10.920">
    <property type="match status" value="1"/>
</dbReference>
<comment type="catalytic activity">
    <reaction evidence="13 14">
        <text>coproporphyrinogen III + 2 S-adenosyl-L-methionine = protoporphyrinogen IX + 2 5'-deoxyadenosine + 2 L-methionine + 2 CO2</text>
        <dbReference type="Rhea" id="RHEA:15425"/>
        <dbReference type="ChEBI" id="CHEBI:16526"/>
        <dbReference type="ChEBI" id="CHEBI:17319"/>
        <dbReference type="ChEBI" id="CHEBI:57307"/>
        <dbReference type="ChEBI" id="CHEBI:57309"/>
        <dbReference type="ChEBI" id="CHEBI:57844"/>
        <dbReference type="ChEBI" id="CHEBI:59789"/>
        <dbReference type="EC" id="1.3.98.3"/>
    </reaction>
</comment>
<feature type="binding site" evidence="15">
    <location>
        <position position="214"/>
    </location>
    <ligand>
        <name>S-adenosyl-L-methionine</name>
        <dbReference type="ChEBI" id="CHEBI:59789"/>
        <label>2</label>
    </ligand>
</feature>
<reference evidence="18" key="2">
    <citation type="journal article" date="2010" name="J. Biol. Chem.">
        <title>CtpA, a copper-translocating P-type ATPase involved in the biogenesis of multiple copper-requiring enzymes.</title>
        <authorList>
            <person name="Hassani B.K."/>
            <person name="Astier C."/>
            <person name="Nitschke W."/>
            <person name="Ouchane S."/>
        </authorList>
    </citation>
    <scope>NUCLEOTIDE SEQUENCE</scope>
    <source>
        <strain evidence="18">1</strain>
    </source>
</reference>
<evidence type="ECO:0000256" key="14">
    <source>
        <dbReference type="PIRNR" id="PIRNR000167"/>
    </source>
</evidence>
<feature type="binding site" evidence="15">
    <location>
        <position position="334"/>
    </location>
    <ligand>
        <name>S-adenosyl-L-methionine</name>
        <dbReference type="ChEBI" id="CHEBI:59789"/>
        <label>1</label>
    </ligand>
</feature>
<evidence type="ECO:0000256" key="6">
    <source>
        <dbReference type="ARBA" id="ARBA00022490"/>
    </source>
</evidence>
<dbReference type="InterPro" id="IPR006638">
    <property type="entry name" value="Elp3/MiaA/NifB-like_rSAM"/>
</dbReference>
<comment type="subunit">
    <text evidence="4">Monomer.</text>
</comment>
<dbReference type="SUPFAM" id="SSF102114">
    <property type="entry name" value="Radical SAM enzymes"/>
    <property type="match status" value="1"/>
</dbReference>
<dbReference type="InterPro" id="IPR010723">
    <property type="entry name" value="HemN_C"/>
</dbReference>
<feature type="binding site" evidence="16">
    <location>
        <position position="66"/>
    </location>
    <ligand>
        <name>[4Fe-4S] cluster</name>
        <dbReference type="ChEBI" id="CHEBI:49883"/>
        <note>4Fe-4S-S-AdoMet</note>
    </ligand>
</feature>
<keyword evidence="7 14" id="KW-0949">S-adenosyl-L-methionine</keyword>
<keyword evidence="11 14" id="KW-0411">Iron-sulfur</keyword>
<organism evidence="18">
    <name type="scientific">Rubrivivax gelatinosus</name>
    <name type="common">Rhodocyclus gelatinosus</name>
    <name type="synonym">Rhodopseudomonas gelatinosa</name>
    <dbReference type="NCBI Taxonomy" id="28068"/>
    <lineage>
        <taxon>Bacteria</taxon>
        <taxon>Pseudomonadati</taxon>
        <taxon>Pseudomonadota</taxon>
        <taxon>Betaproteobacteria</taxon>
        <taxon>Burkholderiales</taxon>
        <taxon>Sphaerotilaceae</taxon>
        <taxon>Rubrivivax</taxon>
    </lineage>
</organism>
<evidence type="ECO:0000256" key="1">
    <source>
        <dbReference type="ARBA" id="ARBA00004496"/>
    </source>
</evidence>
<dbReference type="Pfam" id="PF04055">
    <property type="entry name" value="Radical_SAM"/>
    <property type="match status" value="1"/>
</dbReference>
<dbReference type="SFLD" id="SFLDG01065">
    <property type="entry name" value="anaerobic_coproporphyrinogen-I"/>
    <property type="match status" value="1"/>
</dbReference>
<evidence type="ECO:0000259" key="17">
    <source>
        <dbReference type="PROSITE" id="PS51918"/>
    </source>
</evidence>
<feature type="binding site" evidence="15">
    <location>
        <position position="177"/>
    </location>
    <ligand>
        <name>S-adenosyl-L-methionine</name>
        <dbReference type="ChEBI" id="CHEBI:59789"/>
        <label>2</label>
    </ligand>
</feature>
<keyword evidence="12 14" id="KW-0627">Porphyrin biosynthesis</keyword>
<keyword evidence="8 14" id="KW-0479">Metal-binding</keyword>
<feature type="binding site" evidence="16">
    <location>
        <position position="70"/>
    </location>
    <ligand>
        <name>[4Fe-4S] cluster</name>
        <dbReference type="ChEBI" id="CHEBI:49883"/>
        <note>4Fe-4S-S-AdoMet</note>
    </ligand>
</feature>
<keyword evidence="6 14" id="KW-0963">Cytoplasm</keyword>
<keyword evidence="9 14" id="KW-0560">Oxidoreductase</keyword>
<dbReference type="SFLD" id="SFLDS00029">
    <property type="entry name" value="Radical_SAM"/>
    <property type="match status" value="1"/>
</dbReference>
<dbReference type="GO" id="GO:0046872">
    <property type="term" value="F:metal ion binding"/>
    <property type="evidence" value="ECO:0007669"/>
    <property type="project" value="UniProtKB-KW"/>
</dbReference>
<dbReference type="GO" id="GO:0004109">
    <property type="term" value="F:coproporphyrinogen oxidase activity"/>
    <property type="evidence" value="ECO:0007669"/>
    <property type="project" value="InterPro"/>
</dbReference>
<evidence type="ECO:0000256" key="9">
    <source>
        <dbReference type="ARBA" id="ARBA00023002"/>
    </source>
</evidence>
<accession>Q5GCA1</accession>
<dbReference type="SFLD" id="SFLDG01082">
    <property type="entry name" value="B12-binding_domain_containing"/>
    <property type="match status" value="1"/>
</dbReference>
<dbReference type="PROSITE" id="PS51918">
    <property type="entry name" value="RADICAL_SAM"/>
    <property type="match status" value="1"/>
</dbReference>
<evidence type="ECO:0000256" key="8">
    <source>
        <dbReference type="ARBA" id="ARBA00022723"/>
    </source>
</evidence>
<evidence type="ECO:0000256" key="7">
    <source>
        <dbReference type="ARBA" id="ARBA00022691"/>
    </source>
</evidence>
<dbReference type="GO" id="GO:0006782">
    <property type="term" value="P:protoporphyrinogen IX biosynthetic process"/>
    <property type="evidence" value="ECO:0007669"/>
    <property type="project" value="UniProtKB-UniPathway"/>
</dbReference>
<comment type="similarity">
    <text evidence="3 14">Belongs to the anaerobic coproporphyrinogen-III oxidase family.</text>
</comment>
<dbReference type="CDD" id="cd01335">
    <property type="entry name" value="Radical_SAM"/>
    <property type="match status" value="1"/>
</dbReference>
<name>Q5GCA1_RUBGE</name>
<dbReference type="InterPro" id="IPR007197">
    <property type="entry name" value="rSAM"/>
</dbReference>
<keyword evidence="10 14" id="KW-0408">Iron</keyword>
<dbReference type="InterPro" id="IPR004558">
    <property type="entry name" value="Coprogen_oxidase_HemN"/>
</dbReference>
<feature type="binding site" evidence="15">
    <location>
        <position position="60"/>
    </location>
    <ligand>
        <name>S-adenosyl-L-methionine</name>
        <dbReference type="ChEBI" id="CHEBI:59789"/>
        <label>1</label>
    </ligand>
</feature>
<evidence type="ECO:0000256" key="13">
    <source>
        <dbReference type="ARBA" id="ARBA00048321"/>
    </source>
</evidence>
<evidence type="ECO:0000256" key="10">
    <source>
        <dbReference type="ARBA" id="ARBA00023004"/>
    </source>
</evidence>
<feature type="domain" description="Radical SAM core" evidence="17">
    <location>
        <begin position="51"/>
        <end position="278"/>
    </location>
</feature>
<dbReference type="PANTHER" id="PTHR13932:SF6">
    <property type="entry name" value="OXYGEN-INDEPENDENT COPROPORPHYRINOGEN III OXIDASE"/>
    <property type="match status" value="1"/>
</dbReference>
<comment type="pathway">
    <text evidence="2 14">Porphyrin-containing compound metabolism; protoporphyrin-IX biosynthesis; protoporphyrinogen-IX from coproporphyrinogen-III (AdoMet route): step 1/1.</text>
</comment>